<evidence type="ECO:0000256" key="5">
    <source>
        <dbReference type="SAM" id="MobiDB-lite"/>
    </source>
</evidence>
<feature type="domain" description="Major facilitator superfamily (MFS) profile" evidence="7">
    <location>
        <begin position="93"/>
        <end position="524"/>
    </location>
</feature>
<gene>
    <name evidence="8" type="ORF">ZYGM_003330</name>
</gene>
<dbReference type="EMBL" id="BIMX01000016">
    <property type="protein sequence ID" value="GCF00264.1"/>
    <property type="molecule type" value="Genomic_DNA"/>
</dbReference>
<keyword evidence="4 6" id="KW-0472">Membrane</keyword>
<comment type="caution">
    <text evidence="8">The sequence shown here is derived from an EMBL/GenBank/DDBJ whole genome shotgun (WGS) entry which is preliminary data.</text>
</comment>
<keyword evidence="2 6" id="KW-0812">Transmembrane</keyword>
<feature type="transmembrane region" description="Helical" evidence="6">
    <location>
        <begin position="402"/>
        <end position="422"/>
    </location>
</feature>
<dbReference type="InterPro" id="IPR020846">
    <property type="entry name" value="MFS_dom"/>
</dbReference>
<dbReference type="PROSITE" id="PS50850">
    <property type="entry name" value="MFS"/>
    <property type="match status" value="1"/>
</dbReference>
<sequence length="629" mass="69995">MVKIDASADLDWTDLPPQQRLGRIVGGKYIESTHMDESSPEAMERPITKVECDIPLTFTESVEKEGKEWVMLTFAPGDPENPLNWSLRLKWFLTSLLCLMTLFIGLATTAYSSGITRMAKHFNSTSEVGQLGLFTFNETCSIAPLFLAPFCELVGRRIVYTGGYLCFCLCFIGLALGKNMATIICLRACLGLFGCIGTILVGGTFDDMFVPDERAVPMALFAYTAILGTVGAPIYAGFIDESIGWRWIEGIQGLSNVPLLIIIFLFFKETRGGVTLQKRAKALRKDTGDERWVSKEELEAPGLKDALYNSSVKAVKLLVTEPVVFFFGLWISFAWFLTFLFLSVISITFSHFKHWNEGVAGLPYISLVIGVTIGFLTNFLQIRKYENKRKRSKYPLPPENRLYGAMTGAVFLPIGLMIYSFTQYHWLHWIGPNIGLACISLGIFFIFESCYSYTSDCYGPDASSAIAGQGFMRNTLGAVSPLFGNYMFLNMHSQYAGLLCSLVAFALTLLPFILYKFGPKIRSKSKRAIVYHGEDDDEDEADEQPGTSSEDDGRSLKDDGHIENANNNQLFEKNGGSQEHEPDSPETARGTDSLSPSEKVNNHTEEPRSVEERSDTISEREPHGQSGRA</sequence>
<keyword evidence="3 6" id="KW-1133">Transmembrane helix</keyword>
<feature type="transmembrane region" description="Helical" evidence="6">
    <location>
        <begin position="215"/>
        <end position="238"/>
    </location>
</feature>
<dbReference type="SUPFAM" id="SSF103473">
    <property type="entry name" value="MFS general substrate transporter"/>
    <property type="match status" value="1"/>
</dbReference>
<dbReference type="FunFam" id="1.20.1250.20:FF:000082">
    <property type="entry name" value="MFS multidrug transporter, putative"/>
    <property type="match status" value="1"/>
</dbReference>
<comment type="subcellular location">
    <subcellularLocation>
        <location evidence="1">Membrane</location>
        <topology evidence="1">Multi-pass membrane protein</topology>
    </subcellularLocation>
</comment>
<evidence type="ECO:0000256" key="4">
    <source>
        <dbReference type="ARBA" id="ARBA00023136"/>
    </source>
</evidence>
<evidence type="ECO:0000313" key="8">
    <source>
        <dbReference type="EMBL" id="GCF00264.1"/>
    </source>
</evidence>
<name>A0A4C2E8W6_9SACH</name>
<dbReference type="PANTHER" id="PTHR23502:SF45">
    <property type="entry name" value="MAJOR FACILITATOR SUPERFAMILY (MFS) PROFILE DOMAIN-CONTAINING PROTEIN"/>
    <property type="match status" value="1"/>
</dbReference>
<feature type="transmembrane region" description="Helical" evidence="6">
    <location>
        <begin position="158"/>
        <end position="175"/>
    </location>
</feature>
<dbReference type="InterPro" id="IPR036259">
    <property type="entry name" value="MFS_trans_sf"/>
</dbReference>
<dbReference type="OrthoDB" id="3936150at2759"/>
<feature type="transmembrane region" description="Helical" evidence="6">
    <location>
        <begin position="495"/>
        <end position="517"/>
    </location>
</feature>
<dbReference type="Pfam" id="PF07690">
    <property type="entry name" value="MFS_1"/>
    <property type="match status" value="1"/>
</dbReference>
<evidence type="ECO:0000256" key="6">
    <source>
        <dbReference type="SAM" id="Phobius"/>
    </source>
</evidence>
<dbReference type="AlphaFoldDB" id="A0A4C2E8W6"/>
<dbReference type="GO" id="GO:0005886">
    <property type="term" value="C:plasma membrane"/>
    <property type="evidence" value="ECO:0007669"/>
    <property type="project" value="TreeGrafter"/>
</dbReference>
<feature type="region of interest" description="Disordered" evidence="5">
    <location>
        <begin position="533"/>
        <end position="629"/>
    </location>
</feature>
<dbReference type="Proteomes" id="UP000301737">
    <property type="component" value="Unassembled WGS sequence"/>
</dbReference>
<organism evidence="8 9">
    <name type="scientific">Zygosaccharomyces mellis</name>
    <dbReference type="NCBI Taxonomy" id="42258"/>
    <lineage>
        <taxon>Eukaryota</taxon>
        <taxon>Fungi</taxon>
        <taxon>Dikarya</taxon>
        <taxon>Ascomycota</taxon>
        <taxon>Saccharomycotina</taxon>
        <taxon>Saccharomycetes</taxon>
        <taxon>Saccharomycetales</taxon>
        <taxon>Saccharomycetaceae</taxon>
        <taxon>Zygosaccharomyces</taxon>
    </lineage>
</organism>
<feature type="transmembrane region" description="Helical" evidence="6">
    <location>
        <begin position="181"/>
        <end position="203"/>
    </location>
</feature>
<protein>
    <recommendedName>
        <fullName evidence="7">Major facilitator superfamily (MFS) profile domain-containing protein</fullName>
    </recommendedName>
</protein>
<feature type="compositionally biased region" description="Basic and acidic residues" evidence="5">
    <location>
        <begin position="551"/>
        <end position="562"/>
    </location>
</feature>
<feature type="transmembrane region" description="Helical" evidence="6">
    <location>
        <begin position="91"/>
        <end position="111"/>
    </location>
</feature>
<feature type="compositionally biased region" description="Polar residues" evidence="5">
    <location>
        <begin position="564"/>
        <end position="577"/>
    </location>
</feature>
<feature type="compositionally biased region" description="Basic and acidic residues" evidence="5">
    <location>
        <begin position="600"/>
        <end position="623"/>
    </location>
</feature>
<reference evidence="8 9" key="1">
    <citation type="submission" date="2019-01" db="EMBL/GenBank/DDBJ databases">
        <title>Draft Genome Sequencing of Zygosaccharomyces mellis Ca-7.</title>
        <authorList>
            <person name="Shiwa Y."/>
            <person name="Kanesaki Y."/>
            <person name="Ishige T."/>
            <person name="Mura K."/>
            <person name="Hori T."/>
            <person name="Tamura T."/>
        </authorList>
    </citation>
    <scope>NUCLEOTIDE SEQUENCE [LARGE SCALE GENOMIC DNA]</scope>
    <source>
        <strain evidence="8 9">Ca-7</strain>
    </source>
</reference>
<evidence type="ECO:0000313" key="9">
    <source>
        <dbReference type="Proteomes" id="UP000301737"/>
    </source>
</evidence>
<feature type="compositionally biased region" description="Acidic residues" evidence="5">
    <location>
        <begin position="534"/>
        <end position="543"/>
    </location>
</feature>
<evidence type="ECO:0000256" key="1">
    <source>
        <dbReference type="ARBA" id="ARBA00004141"/>
    </source>
</evidence>
<dbReference type="PANTHER" id="PTHR23502">
    <property type="entry name" value="MAJOR FACILITATOR SUPERFAMILY"/>
    <property type="match status" value="1"/>
</dbReference>
<feature type="transmembrane region" description="Helical" evidence="6">
    <location>
        <begin position="434"/>
        <end position="451"/>
    </location>
</feature>
<evidence type="ECO:0000256" key="3">
    <source>
        <dbReference type="ARBA" id="ARBA00022989"/>
    </source>
</evidence>
<evidence type="ECO:0000256" key="2">
    <source>
        <dbReference type="ARBA" id="ARBA00022692"/>
    </source>
</evidence>
<feature type="transmembrane region" description="Helical" evidence="6">
    <location>
        <begin position="323"/>
        <end position="349"/>
    </location>
</feature>
<evidence type="ECO:0000259" key="7">
    <source>
        <dbReference type="PROSITE" id="PS50850"/>
    </source>
</evidence>
<keyword evidence="9" id="KW-1185">Reference proteome</keyword>
<feature type="transmembrane region" description="Helical" evidence="6">
    <location>
        <begin position="361"/>
        <end position="381"/>
    </location>
</feature>
<dbReference type="InterPro" id="IPR011701">
    <property type="entry name" value="MFS"/>
</dbReference>
<accession>A0A4C2E8W6</accession>
<dbReference type="CDD" id="cd17323">
    <property type="entry name" value="MFS_Tpo1_MDR_like"/>
    <property type="match status" value="1"/>
</dbReference>
<dbReference type="Gene3D" id="1.20.1250.20">
    <property type="entry name" value="MFS general substrate transporter like domains"/>
    <property type="match status" value="1"/>
</dbReference>
<proteinExistence type="predicted"/>
<dbReference type="GO" id="GO:0022857">
    <property type="term" value="F:transmembrane transporter activity"/>
    <property type="evidence" value="ECO:0007669"/>
    <property type="project" value="InterPro"/>
</dbReference>
<feature type="compositionally biased region" description="Polar residues" evidence="5">
    <location>
        <begin position="590"/>
        <end position="599"/>
    </location>
</feature>